<accession>A0A645CW80</accession>
<dbReference type="EC" id="1.6.99.1" evidence="1"/>
<proteinExistence type="predicted"/>
<protein>
    <submittedName>
        <fullName evidence="1">NADPH dehydrogenase</fullName>
        <ecNumber evidence="1">1.6.99.1</ecNumber>
    </submittedName>
</protein>
<dbReference type="InterPro" id="IPR013785">
    <property type="entry name" value="Aldolase_TIM"/>
</dbReference>
<reference evidence="1" key="1">
    <citation type="submission" date="2019-08" db="EMBL/GenBank/DDBJ databases">
        <authorList>
            <person name="Kucharzyk K."/>
            <person name="Murdoch R.W."/>
            <person name="Higgins S."/>
            <person name="Loffler F."/>
        </authorList>
    </citation>
    <scope>NUCLEOTIDE SEQUENCE</scope>
</reference>
<organism evidence="1">
    <name type="scientific">bioreactor metagenome</name>
    <dbReference type="NCBI Taxonomy" id="1076179"/>
    <lineage>
        <taxon>unclassified sequences</taxon>
        <taxon>metagenomes</taxon>
        <taxon>ecological metagenomes</taxon>
    </lineage>
</organism>
<dbReference type="EMBL" id="VSSQ01030564">
    <property type="protein sequence ID" value="MPM81133.1"/>
    <property type="molecule type" value="Genomic_DNA"/>
</dbReference>
<dbReference type="SUPFAM" id="SSF51395">
    <property type="entry name" value="FMN-linked oxidoreductases"/>
    <property type="match status" value="1"/>
</dbReference>
<dbReference type="GO" id="GO:0003959">
    <property type="term" value="F:NADPH dehydrogenase activity"/>
    <property type="evidence" value="ECO:0007669"/>
    <property type="project" value="UniProtKB-EC"/>
</dbReference>
<comment type="caution">
    <text evidence="1">The sequence shown here is derived from an EMBL/GenBank/DDBJ whole genome shotgun (WGS) entry which is preliminary data.</text>
</comment>
<keyword evidence="1" id="KW-0560">Oxidoreductase</keyword>
<gene>
    <name evidence="1" type="primary">namA_10</name>
    <name evidence="1" type="ORF">SDC9_128185</name>
</gene>
<dbReference type="AlphaFoldDB" id="A0A645CW80"/>
<evidence type="ECO:0000313" key="1">
    <source>
        <dbReference type="EMBL" id="MPM81133.1"/>
    </source>
</evidence>
<sequence>MADEIIRSGKADVVLLARELMRNPNWPVLAAKELGQPSPAPLQYVRAF</sequence>
<name>A0A645CW80_9ZZZZ</name>
<dbReference type="Gene3D" id="3.20.20.70">
    <property type="entry name" value="Aldolase class I"/>
    <property type="match status" value="1"/>
</dbReference>